<keyword evidence="3" id="KW-1185">Reference proteome</keyword>
<organism evidence="2 3">
    <name type="scientific">Eumeta variegata</name>
    <name type="common">Bagworm moth</name>
    <name type="synonym">Eumeta japonica</name>
    <dbReference type="NCBI Taxonomy" id="151549"/>
    <lineage>
        <taxon>Eukaryota</taxon>
        <taxon>Metazoa</taxon>
        <taxon>Ecdysozoa</taxon>
        <taxon>Arthropoda</taxon>
        <taxon>Hexapoda</taxon>
        <taxon>Insecta</taxon>
        <taxon>Pterygota</taxon>
        <taxon>Neoptera</taxon>
        <taxon>Endopterygota</taxon>
        <taxon>Lepidoptera</taxon>
        <taxon>Glossata</taxon>
        <taxon>Ditrysia</taxon>
        <taxon>Tineoidea</taxon>
        <taxon>Psychidae</taxon>
        <taxon>Oiketicinae</taxon>
        <taxon>Eumeta</taxon>
    </lineage>
</organism>
<dbReference type="AlphaFoldDB" id="A0A4C1XD41"/>
<proteinExistence type="predicted"/>
<gene>
    <name evidence="2" type="ORF">EVAR_89779_1</name>
</gene>
<protein>
    <submittedName>
        <fullName evidence="2">Uncharacterized protein</fullName>
    </submittedName>
</protein>
<name>A0A4C1XD41_EUMVA</name>
<evidence type="ECO:0000313" key="3">
    <source>
        <dbReference type="Proteomes" id="UP000299102"/>
    </source>
</evidence>
<reference evidence="2 3" key="1">
    <citation type="journal article" date="2019" name="Commun. Biol.">
        <title>The bagworm genome reveals a unique fibroin gene that provides high tensile strength.</title>
        <authorList>
            <person name="Kono N."/>
            <person name="Nakamura H."/>
            <person name="Ohtoshi R."/>
            <person name="Tomita M."/>
            <person name="Numata K."/>
            <person name="Arakawa K."/>
        </authorList>
    </citation>
    <scope>NUCLEOTIDE SEQUENCE [LARGE SCALE GENOMIC DNA]</scope>
</reference>
<dbReference type="EMBL" id="BGZK01000804">
    <property type="protein sequence ID" value="GBP61113.1"/>
    <property type="molecule type" value="Genomic_DNA"/>
</dbReference>
<comment type="caution">
    <text evidence="2">The sequence shown here is derived from an EMBL/GenBank/DDBJ whole genome shotgun (WGS) entry which is preliminary data.</text>
</comment>
<evidence type="ECO:0000313" key="2">
    <source>
        <dbReference type="EMBL" id="GBP61113.1"/>
    </source>
</evidence>
<evidence type="ECO:0000256" key="1">
    <source>
        <dbReference type="SAM" id="MobiDB-lite"/>
    </source>
</evidence>
<accession>A0A4C1XD41</accession>
<feature type="compositionally biased region" description="Basic and acidic residues" evidence="1">
    <location>
        <begin position="48"/>
        <end position="58"/>
    </location>
</feature>
<dbReference type="Proteomes" id="UP000299102">
    <property type="component" value="Unassembled WGS sequence"/>
</dbReference>
<sequence>MFASEQVLHLAKQEDKLQRDIGIKIFTLLRERENPRQKTIDTSTSEAESERRSREIRGKPSWIVGGRGDKHAHTSSARGRRWAPAAVPYSLPPRKGNYIGILGRAVGGSSARRSTRRRPTVAYTIISRLGGGDVS</sequence>
<feature type="region of interest" description="Disordered" evidence="1">
    <location>
        <begin position="32"/>
        <end position="81"/>
    </location>
</feature>